<feature type="region of interest" description="Disordered" evidence="11">
    <location>
        <begin position="139"/>
        <end position="248"/>
    </location>
</feature>
<evidence type="ECO:0000313" key="13">
    <source>
        <dbReference type="EMBL" id="KAJ8391682.1"/>
    </source>
</evidence>
<sequence length="289" mass="31802">MASGHNEMLFTRGVGKYGDSDIWDDTALIKAYDKAVASFKNALKDEEEDVESPKEDKPGKKRKSNKKNKSRKRSNAIPEKEWRVGDTCCAFWSVDGHLYSAKIASINHNKGTCTVVYANYGNKEQQNLADLLSENSDMEEDGARKVTQVKADESSTEESDKSLTPQMPSHKLPSHQHRPKPRPRPPSGPSKWGSGCPPTPPQGPSFRTPESRSGGPGATFRGQPPVMSFGPPIMPPPPPPPLSQDSLEEDDALGCMLISWYMSGYHTGYYLGLKQAREEAASGKRSDPR</sequence>
<evidence type="ECO:0000256" key="11">
    <source>
        <dbReference type="SAM" id="MobiDB-lite"/>
    </source>
</evidence>
<dbReference type="PANTHER" id="PTHR39267">
    <property type="entry name" value="SURVIVAL MOTOR NEURON-LIKE PROTEIN 1"/>
    <property type="match status" value="1"/>
</dbReference>
<dbReference type="PANTHER" id="PTHR39267:SF1">
    <property type="entry name" value="SURVIVAL MOTOR NEURON PROTEIN"/>
    <property type="match status" value="1"/>
</dbReference>
<feature type="compositionally biased region" description="Basic residues" evidence="11">
    <location>
        <begin position="172"/>
        <end position="183"/>
    </location>
</feature>
<dbReference type="GO" id="GO:0006397">
    <property type="term" value="P:mRNA processing"/>
    <property type="evidence" value="ECO:0007669"/>
    <property type="project" value="UniProtKB-KW"/>
</dbReference>
<accession>A0AAD7RWR0</accession>
<dbReference type="Pfam" id="PF20636">
    <property type="entry name" value="SMN_G2-BD"/>
    <property type="match status" value="1"/>
</dbReference>
<dbReference type="CDD" id="cd20398">
    <property type="entry name" value="Tudor_SMN"/>
    <property type="match status" value="1"/>
</dbReference>
<dbReference type="AlphaFoldDB" id="A0AAD7RWR0"/>
<reference evidence="13" key="1">
    <citation type="journal article" date="2023" name="Science">
        <title>Genome structures resolve the early diversification of teleost fishes.</title>
        <authorList>
            <person name="Parey E."/>
            <person name="Louis A."/>
            <person name="Montfort J."/>
            <person name="Bouchez O."/>
            <person name="Roques C."/>
            <person name="Iampietro C."/>
            <person name="Lluch J."/>
            <person name="Castinel A."/>
            <person name="Donnadieu C."/>
            <person name="Desvignes T."/>
            <person name="Floi Bucao C."/>
            <person name="Jouanno E."/>
            <person name="Wen M."/>
            <person name="Mejri S."/>
            <person name="Dirks R."/>
            <person name="Jansen H."/>
            <person name="Henkel C."/>
            <person name="Chen W.J."/>
            <person name="Zahm M."/>
            <person name="Cabau C."/>
            <person name="Klopp C."/>
            <person name="Thompson A.W."/>
            <person name="Robinson-Rechavi M."/>
            <person name="Braasch I."/>
            <person name="Lecointre G."/>
            <person name="Bobe J."/>
            <person name="Postlethwait J.H."/>
            <person name="Berthelot C."/>
            <person name="Roest Crollius H."/>
            <person name="Guiguen Y."/>
        </authorList>
    </citation>
    <scope>NUCLEOTIDE SEQUENCE</scope>
    <source>
        <strain evidence="13">NC1722</strain>
    </source>
</reference>
<feature type="region of interest" description="Disordered" evidence="11">
    <location>
        <begin position="43"/>
        <end position="78"/>
    </location>
</feature>
<evidence type="ECO:0000259" key="12">
    <source>
        <dbReference type="PROSITE" id="PS50304"/>
    </source>
</evidence>
<name>A0AAD7RWR0_9TELE</name>
<organism evidence="13 14">
    <name type="scientific">Aldrovandia affinis</name>
    <dbReference type="NCBI Taxonomy" id="143900"/>
    <lineage>
        <taxon>Eukaryota</taxon>
        <taxon>Metazoa</taxon>
        <taxon>Chordata</taxon>
        <taxon>Craniata</taxon>
        <taxon>Vertebrata</taxon>
        <taxon>Euteleostomi</taxon>
        <taxon>Actinopterygii</taxon>
        <taxon>Neopterygii</taxon>
        <taxon>Teleostei</taxon>
        <taxon>Notacanthiformes</taxon>
        <taxon>Halosauridae</taxon>
        <taxon>Aldrovandia</taxon>
    </lineage>
</organism>
<comment type="similarity">
    <text evidence="5">Belongs to the SMN family.</text>
</comment>
<dbReference type="GO" id="GO:0030018">
    <property type="term" value="C:Z disc"/>
    <property type="evidence" value="ECO:0007669"/>
    <property type="project" value="UniProtKB-SubCell"/>
</dbReference>
<comment type="caution">
    <text evidence="13">The sequence shown here is derived from an EMBL/GenBank/DDBJ whole genome shotgun (WGS) entry which is preliminary data.</text>
</comment>
<dbReference type="GO" id="GO:0043204">
    <property type="term" value="C:perikaryon"/>
    <property type="evidence" value="ECO:0007669"/>
    <property type="project" value="UniProtKB-SubCell"/>
</dbReference>
<dbReference type="EMBL" id="JAINUG010000154">
    <property type="protein sequence ID" value="KAJ8391682.1"/>
    <property type="molecule type" value="Genomic_DNA"/>
</dbReference>
<comment type="subcellular location">
    <subcellularLocation>
        <location evidence="1">Cytoplasm</location>
        <location evidence="1">Myofibril</location>
        <location evidence="1">Sarcomere</location>
        <location evidence="1">Z line</location>
    </subcellularLocation>
    <subcellularLocation>
        <location evidence="3">Cytoplasmic granule</location>
    </subcellularLocation>
    <subcellularLocation>
        <location evidence="2">Nucleus</location>
        <location evidence="2">Cajal body</location>
    </subcellularLocation>
    <subcellularLocation>
        <location evidence="10">Nucleus</location>
        <location evidence="10">Gem</location>
    </subcellularLocation>
    <subcellularLocation>
        <location evidence="4">Perikaryon</location>
    </subcellularLocation>
</comment>
<evidence type="ECO:0000256" key="2">
    <source>
        <dbReference type="ARBA" id="ARBA00004408"/>
    </source>
</evidence>
<dbReference type="SUPFAM" id="SSF63748">
    <property type="entry name" value="Tudor/PWWP/MBT"/>
    <property type="match status" value="1"/>
</dbReference>
<dbReference type="Proteomes" id="UP001221898">
    <property type="component" value="Unassembled WGS sequence"/>
</dbReference>
<feature type="domain" description="Tudor" evidence="12">
    <location>
        <begin position="81"/>
        <end position="141"/>
    </location>
</feature>
<dbReference type="GO" id="GO:0008380">
    <property type="term" value="P:RNA splicing"/>
    <property type="evidence" value="ECO:0007669"/>
    <property type="project" value="UniProtKB-KW"/>
</dbReference>
<dbReference type="SMART" id="SM00333">
    <property type="entry name" value="TUDOR"/>
    <property type="match status" value="1"/>
</dbReference>
<dbReference type="Gene3D" id="3.40.190.10">
    <property type="entry name" value="Periplasmic binding protein-like II"/>
    <property type="match status" value="1"/>
</dbReference>
<dbReference type="Pfam" id="PF06003">
    <property type="entry name" value="SMN_Tudor"/>
    <property type="match status" value="1"/>
</dbReference>
<evidence type="ECO:0000256" key="1">
    <source>
        <dbReference type="ARBA" id="ARBA00004216"/>
    </source>
</evidence>
<dbReference type="InterPro" id="IPR002999">
    <property type="entry name" value="Tudor"/>
</dbReference>
<dbReference type="InterPro" id="IPR040424">
    <property type="entry name" value="Smn1"/>
</dbReference>
<evidence type="ECO:0000256" key="8">
    <source>
        <dbReference type="ARBA" id="ARBA00023187"/>
    </source>
</evidence>
<evidence type="ECO:0000256" key="10">
    <source>
        <dbReference type="ARBA" id="ARBA00034695"/>
    </source>
</evidence>
<dbReference type="InterPro" id="IPR049481">
    <property type="entry name" value="SMN_G2-BD"/>
</dbReference>
<protein>
    <recommendedName>
        <fullName evidence="12">Tudor domain-containing protein</fullName>
    </recommendedName>
</protein>
<dbReference type="GO" id="GO:0003723">
    <property type="term" value="F:RNA binding"/>
    <property type="evidence" value="ECO:0007669"/>
    <property type="project" value="InterPro"/>
</dbReference>
<dbReference type="InterPro" id="IPR047313">
    <property type="entry name" value="SMN_C"/>
</dbReference>
<gene>
    <name evidence="13" type="ORF">AAFF_G00086320</name>
</gene>
<feature type="compositionally biased region" description="Basic residues" evidence="11">
    <location>
        <begin position="59"/>
        <end position="74"/>
    </location>
</feature>
<feature type="compositionally biased region" description="Pro residues" evidence="11">
    <location>
        <begin position="232"/>
        <end position="242"/>
    </location>
</feature>
<proteinExistence type="inferred from homology"/>
<evidence type="ECO:0000256" key="9">
    <source>
        <dbReference type="ARBA" id="ARBA00023242"/>
    </source>
</evidence>
<keyword evidence="9" id="KW-0539">Nucleus</keyword>
<dbReference type="Gene3D" id="2.30.30.140">
    <property type="match status" value="1"/>
</dbReference>
<dbReference type="PROSITE" id="PS50304">
    <property type="entry name" value="TUDOR"/>
    <property type="match status" value="1"/>
</dbReference>
<keyword evidence="14" id="KW-1185">Reference proteome</keyword>
<keyword evidence="7" id="KW-0507">mRNA processing</keyword>
<dbReference type="GO" id="GO:0097504">
    <property type="term" value="C:Gemini of Cajal bodies"/>
    <property type="evidence" value="ECO:0007669"/>
    <property type="project" value="UniProtKB-SubCell"/>
</dbReference>
<evidence type="ECO:0000256" key="6">
    <source>
        <dbReference type="ARBA" id="ARBA00022490"/>
    </source>
</evidence>
<dbReference type="CDD" id="cd22852">
    <property type="entry name" value="SMN_C"/>
    <property type="match status" value="1"/>
</dbReference>
<feature type="compositionally biased region" description="Basic and acidic residues" evidence="11">
    <location>
        <begin position="150"/>
        <end position="161"/>
    </location>
</feature>
<dbReference type="Pfam" id="PF20635">
    <property type="entry name" value="SMN_YG-box"/>
    <property type="match status" value="1"/>
</dbReference>
<dbReference type="CDD" id="cd22851">
    <property type="entry name" value="SMN_N"/>
    <property type="match status" value="1"/>
</dbReference>
<evidence type="ECO:0000256" key="3">
    <source>
        <dbReference type="ARBA" id="ARBA00004463"/>
    </source>
</evidence>
<evidence type="ECO:0000256" key="4">
    <source>
        <dbReference type="ARBA" id="ARBA00004484"/>
    </source>
</evidence>
<dbReference type="GO" id="GO:0015030">
    <property type="term" value="C:Cajal body"/>
    <property type="evidence" value="ECO:0007669"/>
    <property type="project" value="UniProtKB-SubCell"/>
</dbReference>
<evidence type="ECO:0000313" key="14">
    <source>
        <dbReference type="Proteomes" id="UP001221898"/>
    </source>
</evidence>
<keyword evidence="6" id="KW-0963">Cytoplasm</keyword>
<evidence type="ECO:0000256" key="7">
    <source>
        <dbReference type="ARBA" id="ARBA00022664"/>
    </source>
</evidence>
<dbReference type="InterPro" id="IPR010304">
    <property type="entry name" value="SMN_Tudor"/>
</dbReference>
<dbReference type="InterPro" id="IPR047298">
    <property type="entry name" value="Tudor_SMN_eumet"/>
</dbReference>
<evidence type="ECO:0000256" key="5">
    <source>
        <dbReference type="ARBA" id="ARBA00005371"/>
    </source>
</evidence>
<keyword evidence="8" id="KW-0508">mRNA splicing</keyword>